<evidence type="ECO:0000313" key="7">
    <source>
        <dbReference type="Proteomes" id="UP001150925"/>
    </source>
</evidence>
<evidence type="ECO:0000313" key="6">
    <source>
        <dbReference type="EMBL" id="KAJ1959478.1"/>
    </source>
</evidence>
<comment type="subcellular location">
    <subcellularLocation>
        <location evidence="4">Membrane</location>
        <topology evidence="4">Multi-pass membrane protein</topology>
    </subcellularLocation>
</comment>
<sequence length="239" mass="26241">MFSLWKPTRLRRKSEDDVMSSFDQTGNAFDMTSQGSSGSGMSDMSGMDMGGSGSSMSDMGGMDMGSMDHSSHTGGAASCGMTMYFNGQTRDFCVLFSTWSITSDTALGIACLVSFLLAVGYEIVKLVIRRVENQAYQRILNNATDPEKGMDSATDTANGISRPSWTAWTTQGGEIGWFDPIYFLRCFLYGVQVFYAFFLMLIVMTFNTYLIVSICIGAIVGFYLFGRGELTSRYSPTCH</sequence>
<proteinExistence type="inferred from homology"/>
<feature type="transmembrane region" description="Helical" evidence="4">
    <location>
        <begin position="182"/>
        <end position="203"/>
    </location>
</feature>
<reference evidence="6" key="1">
    <citation type="submission" date="2022-07" db="EMBL/GenBank/DDBJ databases">
        <title>Phylogenomic reconstructions and comparative analyses of Kickxellomycotina fungi.</title>
        <authorList>
            <person name="Reynolds N.K."/>
            <person name="Stajich J.E."/>
            <person name="Barry K."/>
            <person name="Grigoriev I.V."/>
            <person name="Crous P."/>
            <person name="Smith M.E."/>
        </authorList>
    </citation>
    <scope>NUCLEOTIDE SEQUENCE</scope>
    <source>
        <strain evidence="6">RSA 1196</strain>
    </source>
</reference>
<gene>
    <name evidence="6" type="primary">CTR2_2</name>
    <name evidence="6" type="ORF">IWQ62_004597</name>
</gene>
<feature type="transmembrane region" description="Helical" evidence="4">
    <location>
        <begin position="106"/>
        <end position="128"/>
    </location>
</feature>
<keyword evidence="4" id="KW-0406">Ion transport</keyword>
<feature type="compositionally biased region" description="Polar residues" evidence="5">
    <location>
        <begin position="22"/>
        <end position="34"/>
    </location>
</feature>
<evidence type="ECO:0000256" key="2">
    <source>
        <dbReference type="ARBA" id="ARBA00022989"/>
    </source>
</evidence>
<feature type="transmembrane region" description="Helical" evidence="4">
    <location>
        <begin position="209"/>
        <end position="226"/>
    </location>
</feature>
<feature type="compositionally biased region" description="Low complexity" evidence="5">
    <location>
        <begin position="54"/>
        <end position="68"/>
    </location>
</feature>
<comment type="similarity">
    <text evidence="4">Belongs to the copper transporter (Ctr) (TC 1.A.56) family. SLC31A subfamily.</text>
</comment>
<dbReference type="AlphaFoldDB" id="A0A9W8E597"/>
<dbReference type="Proteomes" id="UP001150925">
    <property type="component" value="Unassembled WGS sequence"/>
</dbReference>
<keyword evidence="4" id="KW-0187">Copper transport</keyword>
<dbReference type="InterPro" id="IPR007274">
    <property type="entry name" value="Cop_transporter"/>
</dbReference>
<keyword evidence="3 4" id="KW-0472">Membrane</keyword>
<keyword evidence="1 4" id="KW-0812">Transmembrane</keyword>
<dbReference type="GO" id="GO:0016020">
    <property type="term" value="C:membrane"/>
    <property type="evidence" value="ECO:0007669"/>
    <property type="project" value="UniProtKB-SubCell"/>
</dbReference>
<accession>A0A9W8E597</accession>
<dbReference type="PANTHER" id="PTHR12483:SF115">
    <property type="entry name" value="COPPER TRANSPORT PROTEIN"/>
    <property type="match status" value="1"/>
</dbReference>
<dbReference type="GO" id="GO:0005375">
    <property type="term" value="F:copper ion transmembrane transporter activity"/>
    <property type="evidence" value="ECO:0007669"/>
    <property type="project" value="UniProtKB-UniRule"/>
</dbReference>
<keyword evidence="4" id="KW-0813">Transport</keyword>
<keyword evidence="4" id="KW-0186">Copper</keyword>
<comment type="caution">
    <text evidence="6">The sequence shown here is derived from an EMBL/GenBank/DDBJ whole genome shotgun (WGS) entry which is preliminary data.</text>
</comment>
<name>A0A9W8E597_9FUNG</name>
<feature type="region of interest" description="Disordered" evidence="5">
    <location>
        <begin position="22"/>
        <end position="69"/>
    </location>
</feature>
<keyword evidence="7" id="KW-1185">Reference proteome</keyword>
<dbReference type="EMBL" id="JANBPY010001579">
    <property type="protein sequence ID" value="KAJ1959478.1"/>
    <property type="molecule type" value="Genomic_DNA"/>
</dbReference>
<evidence type="ECO:0000256" key="1">
    <source>
        <dbReference type="ARBA" id="ARBA00022692"/>
    </source>
</evidence>
<evidence type="ECO:0000256" key="3">
    <source>
        <dbReference type="ARBA" id="ARBA00023136"/>
    </source>
</evidence>
<organism evidence="6 7">
    <name type="scientific">Dispira parvispora</name>
    <dbReference type="NCBI Taxonomy" id="1520584"/>
    <lineage>
        <taxon>Eukaryota</taxon>
        <taxon>Fungi</taxon>
        <taxon>Fungi incertae sedis</taxon>
        <taxon>Zoopagomycota</taxon>
        <taxon>Kickxellomycotina</taxon>
        <taxon>Dimargaritomycetes</taxon>
        <taxon>Dimargaritales</taxon>
        <taxon>Dimargaritaceae</taxon>
        <taxon>Dispira</taxon>
    </lineage>
</organism>
<evidence type="ECO:0000256" key="4">
    <source>
        <dbReference type="RuleBase" id="RU367022"/>
    </source>
</evidence>
<keyword evidence="2 4" id="KW-1133">Transmembrane helix</keyword>
<dbReference type="PANTHER" id="PTHR12483">
    <property type="entry name" value="SOLUTE CARRIER FAMILY 31 COPPER TRANSPORTERS"/>
    <property type="match status" value="1"/>
</dbReference>
<dbReference type="Pfam" id="PF04145">
    <property type="entry name" value="Ctr"/>
    <property type="match status" value="1"/>
</dbReference>
<feature type="compositionally biased region" description="Low complexity" evidence="5">
    <location>
        <begin position="35"/>
        <end position="47"/>
    </location>
</feature>
<protein>
    <recommendedName>
        <fullName evidence="4">Copper transport protein</fullName>
    </recommendedName>
</protein>
<evidence type="ECO:0000256" key="5">
    <source>
        <dbReference type="SAM" id="MobiDB-lite"/>
    </source>
</evidence>
<dbReference type="OrthoDB" id="161814at2759"/>